<dbReference type="Pfam" id="PF01699">
    <property type="entry name" value="Na_Ca_ex"/>
    <property type="match status" value="2"/>
</dbReference>
<dbReference type="InterPro" id="IPR011992">
    <property type="entry name" value="EF-hand-dom_pair"/>
</dbReference>
<comment type="caution">
    <text evidence="21">The sequence shown here is derived from an EMBL/GenBank/DDBJ whole genome shotgun (WGS) entry which is preliminary data.</text>
</comment>
<keyword evidence="8" id="KW-0479">Metal-binding</keyword>
<feature type="transmembrane region" description="Helical" evidence="18">
    <location>
        <begin position="612"/>
        <end position="635"/>
    </location>
</feature>
<feature type="transmembrane region" description="Helical" evidence="18">
    <location>
        <begin position="300"/>
        <end position="322"/>
    </location>
</feature>
<dbReference type="InterPro" id="IPR002048">
    <property type="entry name" value="EF_hand_dom"/>
</dbReference>
<dbReference type="OMA" id="WIHEAKR"/>
<evidence type="ECO:0000256" key="13">
    <source>
        <dbReference type="ARBA" id="ARBA00023053"/>
    </source>
</evidence>
<organism evidence="21 22">
    <name type="scientific">Ceratopteris richardii</name>
    <name type="common">Triangle waterfern</name>
    <dbReference type="NCBI Taxonomy" id="49495"/>
    <lineage>
        <taxon>Eukaryota</taxon>
        <taxon>Viridiplantae</taxon>
        <taxon>Streptophyta</taxon>
        <taxon>Embryophyta</taxon>
        <taxon>Tracheophyta</taxon>
        <taxon>Polypodiopsida</taxon>
        <taxon>Polypodiidae</taxon>
        <taxon>Polypodiales</taxon>
        <taxon>Pteridineae</taxon>
        <taxon>Pteridaceae</taxon>
        <taxon>Parkerioideae</taxon>
        <taxon>Ceratopteris</taxon>
    </lineage>
</organism>
<keyword evidence="7 18" id="KW-0812">Transmembrane</keyword>
<feature type="chain" id="PRO_5035721338" description="EF-hand domain-containing protein" evidence="19">
    <location>
        <begin position="25"/>
        <end position="638"/>
    </location>
</feature>
<dbReference type="CDD" id="cd00051">
    <property type="entry name" value="EFh"/>
    <property type="match status" value="1"/>
</dbReference>
<keyword evidence="5" id="KW-1003">Cell membrane</keyword>
<dbReference type="GO" id="GO:0006874">
    <property type="term" value="P:intracellular calcium ion homeostasis"/>
    <property type="evidence" value="ECO:0007669"/>
    <property type="project" value="TreeGrafter"/>
</dbReference>
<dbReference type="AlphaFoldDB" id="A0A8T2QNL4"/>
<feature type="transmembrane region" description="Helical" evidence="18">
    <location>
        <begin position="557"/>
        <end position="579"/>
    </location>
</feature>
<comment type="similarity">
    <text evidence="2">Belongs to the Ca(2+):cation antiporter (CaCA) (TC 2.A.19) family.</text>
</comment>
<evidence type="ECO:0000256" key="1">
    <source>
        <dbReference type="ARBA" id="ARBA00004651"/>
    </source>
</evidence>
<dbReference type="PANTHER" id="PTHR31503:SF36">
    <property type="entry name" value="SODIUM_CALCIUM EXCHANGER MEMBRANE REGION DOMAIN-CONTAINING PROTEIN"/>
    <property type="match status" value="1"/>
</dbReference>
<feature type="transmembrane region" description="Helical" evidence="18">
    <location>
        <begin position="516"/>
        <end position="536"/>
    </location>
</feature>
<feature type="transmembrane region" description="Helical" evidence="18">
    <location>
        <begin position="205"/>
        <end position="231"/>
    </location>
</feature>
<name>A0A8T2QNL4_CERRI</name>
<dbReference type="PANTHER" id="PTHR31503">
    <property type="entry name" value="VACUOLAR CALCIUM ION TRANSPORTER"/>
    <property type="match status" value="1"/>
</dbReference>
<keyword evidence="13" id="KW-0915">Sodium</keyword>
<dbReference type="SMART" id="SM00054">
    <property type="entry name" value="EFh"/>
    <property type="match status" value="2"/>
</dbReference>
<keyword evidence="15 18" id="KW-0472">Membrane</keyword>
<evidence type="ECO:0000256" key="17">
    <source>
        <dbReference type="SAM" id="MobiDB-lite"/>
    </source>
</evidence>
<comment type="subcellular location">
    <subcellularLocation>
        <location evidence="1">Cell membrane</location>
        <topology evidence="1">Multi-pass membrane protein</topology>
    </subcellularLocation>
</comment>
<dbReference type="InterPro" id="IPR018247">
    <property type="entry name" value="EF_Hand_1_Ca_BS"/>
</dbReference>
<accession>A0A8T2QNL4</accession>
<dbReference type="PROSITE" id="PS50222">
    <property type="entry name" value="EF_HAND_2"/>
    <property type="match status" value="2"/>
</dbReference>
<evidence type="ECO:0000256" key="16">
    <source>
        <dbReference type="ARBA" id="ARBA00023201"/>
    </source>
</evidence>
<evidence type="ECO:0000256" key="4">
    <source>
        <dbReference type="ARBA" id="ARBA00022449"/>
    </source>
</evidence>
<feature type="domain" description="EF-hand" evidence="20">
    <location>
        <begin position="401"/>
        <end position="436"/>
    </location>
</feature>
<feature type="transmembrane region" description="Helical" evidence="18">
    <location>
        <begin position="585"/>
        <end position="605"/>
    </location>
</feature>
<dbReference type="Pfam" id="PF13499">
    <property type="entry name" value="EF-hand_7"/>
    <property type="match status" value="1"/>
</dbReference>
<evidence type="ECO:0000256" key="12">
    <source>
        <dbReference type="ARBA" id="ARBA00023016"/>
    </source>
</evidence>
<dbReference type="InterPro" id="IPR004713">
    <property type="entry name" value="CaH_exchang"/>
</dbReference>
<dbReference type="SUPFAM" id="SSF47473">
    <property type="entry name" value="EF-hand"/>
    <property type="match status" value="1"/>
</dbReference>
<evidence type="ECO:0000313" key="21">
    <source>
        <dbReference type="EMBL" id="KAH7284983.1"/>
    </source>
</evidence>
<reference evidence="21" key="1">
    <citation type="submission" date="2021-08" db="EMBL/GenBank/DDBJ databases">
        <title>WGS assembly of Ceratopteris richardii.</title>
        <authorList>
            <person name="Marchant D.B."/>
            <person name="Chen G."/>
            <person name="Jenkins J."/>
            <person name="Shu S."/>
            <person name="Leebens-Mack J."/>
            <person name="Grimwood J."/>
            <person name="Schmutz J."/>
            <person name="Soltis P."/>
            <person name="Soltis D."/>
            <person name="Chen Z.-H."/>
        </authorList>
    </citation>
    <scope>NUCLEOTIDE SEQUENCE</scope>
    <source>
        <strain evidence="21">Whitten #5841</strain>
        <tissue evidence="21">Leaf</tissue>
    </source>
</reference>
<keyword evidence="3" id="KW-0813">Transport</keyword>
<evidence type="ECO:0000256" key="15">
    <source>
        <dbReference type="ARBA" id="ARBA00023136"/>
    </source>
</evidence>
<keyword evidence="22" id="KW-1185">Reference proteome</keyword>
<evidence type="ECO:0000256" key="5">
    <source>
        <dbReference type="ARBA" id="ARBA00022475"/>
    </source>
</evidence>
<evidence type="ECO:0000256" key="11">
    <source>
        <dbReference type="ARBA" id="ARBA00022989"/>
    </source>
</evidence>
<sequence length="638" mass="70252">MPRLTSSIVLFCLGLGFSPLVSLASSSTSHRPFLHDEAGLTRSWELSDPISELIISDMKSPLLSLGGADEVRAVELNSDAEAEEHNEISSDPPLSYKWEKIEPLTGHHLTGNQKEFLLSSPCCDATYGVMPCSDSIIGNLFLVGVYGILLFFAAKLVSDGSQLLLTVLDAGVIGGLVLPVLGALPDSILIMVSGLGGSKLEAQEQVLVGIGLLAGSNVMLLTLLWGSCLILGRTDLKIDEESGIPRAMDKQLSKAFGLSDTGVEIDHLTQLTARIMLLSIVPFVVAQLPRIFSFSTNGNIPVLVACILAFSGLLAYCLYQIFTPWLQQRRKEIAQRRVQKFLAIEKLMKHVGEERIVDDRGNLNKKQAVRLFKKIDRNHDGEVNFDELRTMLSLSMGDDERIEELIQRLMLDFDLNENQQISLEEFLKGMQKWCSELRIKEKPIAEYRQHAESYTKELQSLGDEDENGVESEKEPPSKRQIIQEAVLLLLGGTIIAGIFADPLVDSVDAFSKATGIPSFFISFVLLPLVSNCTEGISSIMSCARKRKRNISLAYSQIYGAVTMNSTMGLGVFLAVVYARQLVWDFSSEVLIVVIVTIAMGLLGSFRRIFPLWIAGFALLLYPASLGLVAILDYVFGWQ</sequence>
<protein>
    <recommendedName>
        <fullName evidence="20">EF-hand domain-containing protein</fullName>
    </recommendedName>
</protein>
<dbReference type="Gene3D" id="1.10.238.10">
    <property type="entry name" value="EF-hand"/>
    <property type="match status" value="2"/>
</dbReference>
<evidence type="ECO:0000256" key="8">
    <source>
        <dbReference type="ARBA" id="ARBA00022723"/>
    </source>
</evidence>
<evidence type="ECO:0000256" key="14">
    <source>
        <dbReference type="ARBA" id="ARBA00023065"/>
    </source>
</evidence>
<feature type="transmembrane region" description="Helical" evidence="18">
    <location>
        <begin position="136"/>
        <end position="156"/>
    </location>
</feature>
<dbReference type="GO" id="GO:0015369">
    <property type="term" value="F:calcium:proton antiporter activity"/>
    <property type="evidence" value="ECO:0007669"/>
    <property type="project" value="TreeGrafter"/>
</dbReference>
<evidence type="ECO:0000256" key="18">
    <source>
        <dbReference type="SAM" id="Phobius"/>
    </source>
</evidence>
<dbReference type="GO" id="GO:0005886">
    <property type="term" value="C:plasma membrane"/>
    <property type="evidence" value="ECO:0007669"/>
    <property type="project" value="UniProtKB-SubCell"/>
</dbReference>
<feature type="signal peptide" evidence="19">
    <location>
        <begin position="1"/>
        <end position="24"/>
    </location>
</feature>
<keyword evidence="9" id="KW-0677">Repeat</keyword>
<keyword evidence="12" id="KW-0346">Stress response</keyword>
<evidence type="ECO:0000313" key="22">
    <source>
        <dbReference type="Proteomes" id="UP000825935"/>
    </source>
</evidence>
<evidence type="ECO:0000256" key="3">
    <source>
        <dbReference type="ARBA" id="ARBA00022448"/>
    </source>
</evidence>
<keyword evidence="11 18" id="KW-1133">Transmembrane helix</keyword>
<gene>
    <name evidence="21" type="ORF">KP509_33G005500</name>
</gene>
<evidence type="ECO:0000259" key="20">
    <source>
        <dbReference type="PROSITE" id="PS50222"/>
    </source>
</evidence>
<keyword evidence="19" id="KW-0732">Signal</keyword>
<evidence type="ECO:0000256" key="9">
    <source>
        <dbReference type="ARBA" id="ARBA00022737"/>
    </source>
</evidence>
<evidence type="ECO:0000256" key="10">
    <source>
        <dbReference type="ARBA" id="ARBA00022837"/>
    </source>
</evidence>
<dbReference type="GO" id="GO:0006814">
    <property type="term" value="P:sodium ion transport"/>
    <property type="evidence" value="ECO:0007669"/>
    <property type="project" value="UniProtKB-KW"/>
</dbReference>
<feature type="region of interest" description="Disordered" evidence="17">
    <location>
        <begin position="458"/>
        <end position="477"/>
    </location>
</feature>
<dbReference type="OrthoDB" id="26525at2759"/>
<dbReference type="InterPro" id="IPR004837">
    <property type="entry name" value="NaCa_Exmemb"/>
</dbReference>
<feature type="domain" description="EF-hand" evidence="20">
    <location>
        <begin position="363"/>
        <end position="398"/>
    </location>
</feature>
<keyword evidence="10" id="KW-0106">Calcium</keyword>
<evidence type="ECO:0000256" key="6">
    <source>
        <dbReference type="ARBA" id="ARBA00022568"/>
    </source>
</evidence>
<keyword evidence="16" id="KW-0739">Sodium transport</keyword>
<dbReference type="GO" id="GO:0005509">
    <property type="term" value="F:calcium ion binding"/>
    <property type="evidence" value="ECO:0007669"/>
    <property type="project" value="InterPro"/>
</dbReference>
<feature type="transmembrane region" description="Helical" evidence="18">
    <location>
        <begin position="163"/>
        <end position="185"/>
    </location>
</feature>
<keyword evidence="6" id="KW-0109">Calcium transport</keyword>
<dbReference type="Proteomes" id="UP000825935">
    <property type="component" value="Chromosome 33"/>
</dbReference>
<keyword evidence="14" id="KW-0406">Ion transport</keyword>
<dbReference type="PROSITE" id="PS00018">
    <property type="entry name" value="EF_HAND_1"/>
    <property type="match status" value="2"/>
</dbReference>
<dbReference type="FunFam" id="1.20.1420.30:FF:000019">
    <property type="entry name" value="Sodium/calcium exchanger NCL2"/>
    <property type="match status" value="1"/>
</dbReference>
<evidence type="ECO:0000256" key="7">
    <source>
        <dbReference type="ARBA" id="ARBA00022692"/>
    </source>
</evidence>
<dbReference type="EMBL" id="CM035438">
    <property type="protein sequence ID" value="KAH7284983.1"/>
    <property type="molecule type" value="Genomic_DNA"/>
</dbReference>
<proteinExistence type="inferred from homology"/>
<feature type="transmembrane region" description="Helical" evidence="18">
    <location>
        <begin position="485"/>
        <end position="504"/>
    </location>
</feature>
<feature type="transmembrane region" description="Helical" evidence="18">
    <location>
        <begin position="275"/>
        <end position="294"/>
    </location>
</feature>
<evidence type="ECO:0000256" key="2">
    <source>
        <dbReference type="ARBA" id="ARBA00008170"/>
    </source>
</evidence>
<evidence type="ECO:0000256" key="19">
    <source>
        <dbReference type="SAM" id="SignalP"/>
    </source>
</evidence>
<keyword evidence="4" id="KW-0050">Antiport</keyword>